<protein>
    <submittedName>
        <fullName evidence="1">Uncharacterized protein</fullName>
    </submittedName>
</protein>
<sequence>MEVESHASLPGLVDSRQRINEQSLRLLPGITAADLSAALANPKLYLPQVDPKALAGPKYRSLPPDLARDSLARRLADTESAAGVLAEPRVIRRL</sequence>
<name>A0ABZ1Z2X5_9NOCA</name>
<dbReference type="Proteomes" id="UP001432062">
    <property type="component" value="Chromosome"/>
</dbReference>
<gene>
    <name evidence="1" type="ORF">OG563_18035</name>
</gene>
<dbReference type="EMBL" id="CP109441">
    <property type="protein sequence ID" value="WUV49919.1"/>
    <property type="molecule type" value="Genomic_DNA"/>
</dbReference>
<accession>A0ABZ1Z2X5</accession>
<keyword evidence="2" id="KW-1185">Reference proteome</keyword>
<dbReference type="RefSeq" id="WP_329414599.1">
    <property type="nucleotide sequence ID" value="NZ_CP109441.1"/>
</dbReference>
<organism evidence="1 2">
    <name type="scientific">Nocardia vinacea</name>
    <dbReference type="NCBI Taxonomy" id="96468"/>
    <lineage>
        <taxon>Bacteria</taxon>
        <taxon>Bacillati</taxon>
        <taxon>Actinomycetota</taxon>
        <taxon>Actinomycetes</taxon>
        <taxon>Mycobacteriales</taxon>
        <taxon>Nocardiaceae</taxon>
        <taxon>Nocardia</taxon>
    </lineage>
</organism>
<reference evidence="1" key="1">
    <citation type="submission" date="2022-10" db="EMBL/GenBank/DDBJ databases">
        <title>The complete genomes of actinobacterial strains from the NBC collection.</title>
        <authorList>
            <person name="Joergensen T.S."/>
            <person name="Alvarez Arevalo M."/>
            <person name="Sterndorff E.B."/>
            <person name="Faurdal D."/>
            <person name="Vuksanovic O."/>
            <person name="Mourched A.-S."/>
            <person name="Charusanti P."/>
            <person name="Shaw S."/>
            <person name="Blin K."/>
            <person name="Weber T."/>
        </authorList>
    </citation>
    <scope>NUCLEOTIDE SEQUENCE</scope>
    <source>
        <strain evidence="1">NBC_01482</strain>
    </source>
</reference>
<evidence type="ECO:0000313" key="1">
    <source>
        <dbReference type="EMBL" id="WUV49919.1"/>
    </source>
</evidence>
<evidence type="ECO:0000313" key="2">
    <source>
        <dbReference type="Proteomes" id="UP001432062"/>
    </source>
</evidence>
<proteinExistence type="predicted"/>